<evidence type="ECO:0000256" key="2">
    <source>
        <dbReference type="ARBA" id="ARBA00023015"/>
    </source>
</evidence>
<evidence type="ECO:0008006" key="13">
    <source>
        <dbReference type="Google" id="ProtNLM"/>
    </source>
</evidence>
<dbReference type="PROSITE" id="PS50110">
    <property type="entry name" value="RESPONSE_REGULATORY"/>
    <property type="match status" value="1"/>
</dbReference>
<dbReference type="Gene3D" id="6.10.250.2870">
    <property type="match status" value="1"/>
</dbReference>
<dbReference type="PANTHER" id="PTHR43214:SF24">
    <property type="entry name" value="TRANSCRIPTIONAL REGULATORY PROTEIN NARL-RELATED"/>
    <property type="match status" value="1"/>
</dbReference>
<proteinExistence type="predicted"/>
<dbReference type="InterPro" id="IPR016032">
    <property type="entry name" value="Sig_transdc_resp-reg_C-effctor"/>
</dbReference>
<accession>A0ABR5A8E8</accession>
<evidence type="ECO:0000313" key="11">
    <source>
        <dbReference type="EMBL" id="KIL37334.1"/>
    </source>
</evidence>
<feature type="modified residue" description="4-aspartylphosphate" evidence="5">
    <location>
        <position position="466"/>
    </location>
</feature>
<keyword evidence="8" id="KW-0812">Transmembrane</keyword>
<evidence type="ECO:0000256" key="7">
    <source>
        <dbReference type="SAM" id="MobiDB-lite"/>
    </source>
</evidence>
<dbReference type="Gene3D" id="3.40.50.2300">
    <property type="match status" value="1"/>
</dbReference>
<feature type="domain" description="HTH luxR-type" evidence="9">
    <location>
        <begin position="560"/>
        <end position="625"/>
    </location>
</feature>
<dbReference type="Pfam" id="PF07730">
    <property type="entry name" value="HisKA_3"/>
    <property type="match status" value="1"/>
</dbReference>
<feature type="domain" description="Response regulatory" evidence="10">
    <location>
        <begin position="415"/>
        <end position="531"/>
    </location>
</feature>
<dbReference type="InterPro" id="IPR001789">
    <property type="entry name" value="Sig_transdc_resp-reg_receiver"/>
</dbReference>
<reference evidence="11 12" key="1">
    <citation type="submission" date="2014-12" db="EMBL/GenBank/DDBJ databases">
        <title>Draft genome sequence of Cohnella kolymensis strain B-2846.</title>
        <authorList>
            <person name="Karlyshev A.V."/>
            <person name="Kudryashova E.B."/>
        </authorList>
    </citation>
    <scope>NUCLEOTIDE SEQUENCE [LARGE SCALE GENOMIC DNA]</scope>
    <source>
        <strain evidence="11 12">VKM B-2846</strain>
    </source>
</reference>
<dbReference type="CDD" id="cd17535">
    <property type="entry name" value="REC_NarL-like"/>
    <property type="match status" value="1"/>
</dbReference>
<evidence type="ECO:0000259" key="10">
    <source>
        <dbReference type="PROSITE" id="PS50110"/>
    </source>
</evidence>
<evidence type="ECO:0000256" key="4">
    <source>
        <dbReference type="ARBA" id="ARBA00023163"/>
    </source>
</evidence>
<dbReference type="SUPFAM" id="SSF52172">
    <property type="entry name" value="CheY-like"/>
    <property type="match status" value="1"/>
</dbReference>
<name>A0ABR5A8E8_9BACL</name>
<feature type="transmembrane region" description="Helical" evidence="8">
    <location>
        <begin position="100"/>
        <end position="123"/>
    </location>
</feature>
<dbReference type="InterPro" id="IPR058245">
    <property type="entry name" value="NreC/VraR/RcsB-like_REC"/>
</dbReference>
<dbReference type="PRINTS" id="PR00038">
    <property type="entry name" value="HTHLUXR"/>
</dbReference>
<dbReference type="InterPro" id="IPR011712">
    <property type="entry name" value="Sig_transdc_His_kin_sub3_dim/P"/>
</dbReference>
<organism evidence="11 12">
    <name type="scientific">Cohnella kolymensis</name>
    <dbReference type="NCBI Taxonomy" id="1590652"/>
    <lineage>
        <taxon>Bacteria</taxon>
        <taxon>Bacillati</taxon>
        <taxon>Bacillota</taxon>
        <taxon>Bacilli</taxon>
        <taxon>Bacillales</taxon>
        <taxon>Paenibacillaceae</taxon>
        <taxon>Cohnella</taxon>
    </lineage>
</organism>
<keyword evidence="3" id="KW-0238">DNA-binding</keyword>
<dbReference type="RefSeq" id="WP_041058579.1">
    <property type="nucleotide sequence ID" value="NZ_JXAL01000001.1"/>
</dbReference>
<keyword evidence="8" id="KW-0472">Membrane</keyword>
<feature type="coiled-coil region" evidence="6">
    <location>
        <begin position="171"/>
        <end position="198"/>
    </location>
</feature>
<evidence type="ECO:0000256" key="1">
    <source>
        <dbReference type="ARBA" id="ARBA00022553"/>
    </source>
</evidence>
<gene>
    <name evidence="11" type="ORF">SD71_01210</name>
</gene>
<evidence type="ECO:0000256" key="8">
    <source>
        <dbReference type="SAM" id="Phobius"/>
    </source>
</evidence>
<protein>
    <recommendedName>
        <fullName evidence="13">Chemotaxis protein CheY</fullName>
    </recommendedName>
</protein>
<dbReference type="PROSITE" id="PS50043">
    <property type="entry name" value="HTH_LUXR_2"/>
    <property type="match status" value="1"/>
</dbReference>
<feature type="region of interest" description="Disordered" evidence="7">
    <location>
        <begin position="345"/>
        <end position="370"/>
    </location>
</feature>
<keyword evidence="12" id="KW-1185">Reference proteome</keyword>
<dbReference type="Proteomes" id="UP000054526">
    <property type="component" value="Unassembled WGS sequence"/>
</dbReference>
<dbReference type="SUPFAM" id="SSF46894">
    <property type="entry name" value="C-terminal effector domain of the bipartite response regulators"/>
    <property type="match status" value="1"/>
</dbReference>
<dbReference type="InterPro" id="IPR000792">
    <property type="entry name" value="Tscrpt_reg_LuxR_C"/>
</dbReference>
<dbReference type="PANTHER" id="PTHR43214">
    <property type="entry name" value="TWO-COMPONENT RESPONSE REGULATOR"/>
    <property type="match status" value="1"/>
</dbReference>
<sequence>MNVKSWHWFDYVLIGIRTIWFISRLADVQTHTGNLNVENRFAVFGIIWLDVFLLSVAFAVPLMVFAFKKVPRTVMILTEIIVSGGVLLYFLSDFGLEAGFAFYGVPMFMIGYLSFGWASAWSLPVALLPLIGKLMWDQSFPEFLPALSSDLVLLFFLGFCFGKMKDSFIKVKQMNSIIQRQNQTLENYAEQIERLTLVEERNRLSRDLHDTVGHTLTTSIIGMNAARILIDVSPEEAKKNLNELVEVTRNGLQEVRNHIHQIAPEKEERPLSIILSDIADEFALHTGTEVNMRVEGKETHVSENIRMALVRCLQESMTNAKKAWSRRQGRNPAFLLAERGDVEGVEQRGSDGRHCPRIRASRDDGKNGQRERHLACGIGSSLGDNDYVYGSFVEAHRERTVGICFRGIFHMKEIKILIAEDQELIRKSLRIILNLTPDIEVVGTAENGEDAVQQAGELQPDLVLMDIHMPVMNGVRATAQIKQRWPAVKVMILTTFQEVEYVVEALNSGAEGYILKDIDPDDLASAIRLVHRGETMITQEIAKTLFSRSFQGGIASSGNPKETDYGLTEKEIKVLQLIAEGLANRQIAERLFLSEGTVKNHVSTIYSKLNVNNRASAMKKASDERLL</sequence>
<dbReference type="CDD" id="cd06170">
    <property type="entry name" value="LuxR_C_like"/>
    <property type="match status" value="1"/>
</dbReference>
<feature type="transmembrane region" description="Helical" evidence="8">
    <location>
        <begin position="43"/>
        <end position="67"/>
    </location>
</feature>
<dbReference type="Pfam" id="PF00072">
    <property type="entry name" value="Response_reg"/>
    <property type="match status" value="1"/>
</dbReference>
<comment type="caution">
    <text evidence="11">The sequence shown here is derived from an EMBL/GenBank/DDBJ whole genome shotgun (WGS) entry which is preliminary data.</text>
</comment>
<evidence type="ECO:0000313" key="12">
    <source>
        <dbReference type="Proteomes" id="UP000054526"/>
    </source>
</evidence>
<dbReference type="Pfam" id="PF00196">
    <property type="entry name" value="GerE"/>
    <property type="match status" value="1"/>
</dbReference>
<keyword evidence="2" id="KW-0805">Transcription regulation</keyword>
<dbReference type="EMBL" id="JXAL01000001">
    <property type="protein sequence ID" value="KIL37334.1"/>
    <property type="molecule type" value="Genomic_DNA"/>
</dbReference>
<keyword evidence="6" id="KW-0175">Coiled coil</keyword>
<evidence type="ECO:0000256" key="3">
    <source>
        <dbReference type="ARBA" id="ARBA00023125"/>
    </source>
</evidence>
<keyword evidence="8" id="KW-1133">Transmembrane helix</keyword>
<evidence type="ECO:0000256" key="5">
    <source>
        <dbReference type="PROSITE-ProRule" id="PRU00169"/>
    </source>
</evidence>
<dbReference type="SMART" id="SM00448">
    <property type="entry name" value="REC"/>
    <property type="match status" value="1"/>
</dbReference>
<feature type="transmembrane region" description="Helical" evidence="8">
    <location>
        <begin position="73"/>
        <end position="91"/>
    </location>
</feature>
<evidence type="ECO:0000259" key="9">
    <source>
        <dbReference type="PROSITE" id="PS50043"/>
    </source>
</evidence>
<evidence type="ECO:0000256" key="6">
    <source>
        <dbReference type="SAM" id="Coils"/>
    </source>
</evidence>
<dbReference type="InterPro" id="IPR039420">
    <property type="entry name" value="WalR-like"/>
</dbReference>
<keyword evidence="4" id="KW-0804">Transcription</keyword>
<keyword evidence="1 5" id="KW-0597">Phosphoprotein</keyword>
<dbReference type="InterPro" id="IPR011006">
    <property type="entry name" value="CheY-like_superfamily"/>
</dbReference>
<dbReference type="SMART" id="SM00421">
    <property type="entry name" value="HTH_LUXR"/>
    <property type="match status" value="1"/>
</dbReference>